<gene>
    <name evidence="2" type="ORF">QQF64_034835</name>
</gene>
<reference evidence="2 3" key="1">
    <citation type="submission" date="2023-09" db="EMBL/GenBank/DDBJ databases">
        <authorList>
            <person name="Wang M."/>
        </authorList>
    </citation>
    <scope>NUCLEOTIDE SEQUENCE [LARGE SCALE GENOMIC DNA]</scope>
    <source>
        <strain evidence="2">GT-2023</strain>
        <tissue evidence="2">Liver</tissue>
    </source>
</reference>
<dbReference type="Proteomes" id="UP001558613">
    <property type="component" value="Unassembled WGS sequence"/>
</dbReference>
<evidence type="ECO:0000313" key="3">
    <source>
        <dbReference type="Proteomes" id="UP001558613"/>
    </source>
</evidence>
<name>A0ABR3L4V8_9TELE</name>
<feature type="compositionally biased region" description="Low complexity" evidence="1">
    <location>
        <begin position="68"/>
        <end position="84"/>
    </location>
</feature>
<dbReference type="EMBL" id="JAYMGO010000099">
    <property type="protein sequence ID" value="KAL1246789.1"/>
    <property type="molecule type" value="Genomic_DNA"/>
</dbReference>
<keyword evidence="3" id="KW-1185">Reference proteome</keyword>
<feature type="region of interest" description="Disordered" evidence="1">
    <location>
        <begin position="32"/>
        <end position="90"/>
    </location>
</feature>
<comment type="caution">
    <text evidence="2">The sequence shown here is derived from an EMBL/GenBank/DDBJ whole genome shotgun (WGS) entry which is preliminary data.</text>
</comment>
<organism evidence="2 3">
    <name type="scientific">Cirrhinus molitorella</name>
    <name type="common">mud carp</name>
    <dbReference type="NCBI Taxonomy" id="172907"/>
    <lineage>
        <taxon>Eukaryota</taxon>
        <taxon>Metazoa</taxon>
        <taxon>Chordata</taxon>
        <taxon>Craniata</taxon>
        <taxon>Vertebrata</taxon>
        <taxon>Euteleostomi</taxon>
        <taxon>Actinopterygii</taxon>
        <taxon>Neopterygii</taxon>
        <taxon>Teleostei</taxon>
        <taxon>Ostariophysi</taxon>
        <taxon>Cypriniformes</taxon>
        <taxon>Cyprinidae</taxon>
        <taxon>Labeoninae</taxon>
        <taxon>Labeonini</taxon>
        <taxon>Cirrhinus</taxon>
    </lineage>
</organism>
<evidence type="ECO:0000313" key="2">
    <source>
        <dbReference type="EMBL" id="KAL1246789.1"/>
    </source>
</evidence>
<evidence type="ECO:0000256" key="1">
    <source>
        <dbReference type="SAM" id="MobiDB-lite"/>
    </source>
</evidence>
<accession>A0ABR3L4V8</accession>
<proteinExistence type="predicted"/>
<protein>
    <submittedName>
        <fullName evidence="2">Uncharacterized protein</fullName>
    </submittedName>
</protein>
<sequence length="90" mass="9634">MFCQVLKTAAVVPSQGEFCQKWDSNPRLQGRLRPERSAFRPPRPSRHVRVAGADPLEGTPTVKDREASASLLSPAAHPASLAQLGSASVS</sequence>